<evidence type="ECO:0008006" key="4">
    <source>
        <dbReference type="Google" id="ProtNLM"/>
    </source>
</evidence>
<dbReference type="EMBL" id="CP144693">
    <property type="protein sequence ID" value="WVZ00231.1"/>
    <property type="molecule type" value="Genomic_DNA"/>
</dbReference>
<sequence length="121" mass="13709">MHFLLFSALFRLQVSLRSSSHSLNTFISNPFLTVSPYNPQAESKFPTATFICRTRDHTRNSRNKFFYNNLFDKTTTSLSTRSSFSSLKKTFMSNSSCVEAFTAGAATIRATESGEEELRQI</sequence>
<gene>
    <name evidence="2" type="ORF">V8G54_026300</name>
</gene>
<keyword evidence="1" id="KW-0732">Signal</keyword>
<accession>A0AAQ3N0S6</accession>
<feature type="chain" id="PRO_5042840483" description="Secreted protein" evidence="1">
    <location>
        <begin position="20"/>
        <end position="121"/>
    </location>
</feature>
<evidence type="ECO:0000256" key="1">
    <source>
        <dbReference type="SAM" id="SignalP"/>
    </source>
</evidence>
<dbReference type="AlphaFoldDB" id="A0AAQ3N0S6"/>
<protein>
    <recommendedName>
        <fullName evidence="4">Secreted protein</fullName>
    </recommendedName>
</protein>
<feature type="signal peptide" evidence="1">
    <location>
        <begin position="1"/>
        <end position="19"/>
    </location>
</feature>
<evidence type="ECO:0000313" key="3">
    <source>
        <dbReference type="Proteomes" id="UP001374535"/>
    </source>
</evidence>
<evidence type="ECO:0000313" key="2">
    <source>
        <dbReference type="EMBL" id="WVZ00231.1"/>
    </source>
</evidence>
<reference evidence="2 3" key="1">
    <citation type="journal article" date="2023" name="Life. Sci Alliance">
        <title>Evolutionary insights into 3D genome organization and epigenetic landscape of Vigna mungo.</title>
        <authorList>
            <person name="Junaid A."/>
            <person name="Singh B."/>
            <person name="Bhatia S."/>
        </authorList>
    </citation>
    <scope>NUCLEOTIDE SEQUENCE [LARGE SCALE GENOMIC DNA]</scope>
    <source>
        <strain evidence="2">Urdbean</strain>
    </source>
</reference>
<proteinExistence type="predicted"/>
<name>A0AAQ3N0S6_VIGMU</name>
<organism evidence="2 3">
    <name type="scientific">Vigna mungo</name>
    <name type="common">Black gram</name>
    <name type="synonym">Phaseolus mungo</name>
    <dbReference type="NCBI Taxonomy" id="3915"/>
    <lineage>
        <taxon>Eukaryota</taxon>
        <taxon>Viridiplantae</taxon>
        <taxon>Streptophyta</taxon>
        <taxon>Embryophyta</taxon>
        <taxon>Tracheophyta</taxon>
        <taxon>Spermatophyta</taxon>
        <taxon>Magnoliopsida</taxon>
        <taxon>eudicotyledons</taxon>
        <taxon>Gunneridae</taxon>
        <taxon>Pentapetalae</taxon>
        <taxon>rosids</taxon>
        <taxon>fabids</taxon>
        <taxon>Fabales</taxon>
        <taxon>Fabaceae</taxon>
        <taxon>Papilionoideae</taxon>
        <taxon>50 kb inversion clade</taxon>
        <taxon>NPAAA clade</taxon>
        <taxon>indigoferoid/millettioid clade</taxon>
        <taxon>Phaseoleae</taxon>
        <taxon>Vigna</taxon>
    </lineage>
</organism>
<dbReference type="Proteomes" id="UP001374535">
    <property type="component" value="Chromosome 8"/>
</dbReference>
<keyword evidence="3" id="KW-1185">Reference proteome</keyword>